<keyword evidence="2" id="KW-0472">Membrane</keyword>
<feature type="transmembrane region" description="Helical" evidence="2">
    <location>
        <begin position="86"/>
        <end position="106"/>
    </location>
</feature>
<name>A0ABT9NSS9_9ACTN</name>
<feature type="transmembrane region" description="Helical" evidence="2">
    <location>
        <begin position="133"/>
        <end position="153"/>
    </location>
</feature>
<dbReference type="RefSeq" id="WP_306825297.1">
    <property type="nucleotide sequence ID" value="NZ_JAUSQM010000001.1"/>
</dbReference>
<keyword evidence="4" id="KW-1185">Reference proteome</keyword>
<organism evidence="3 4">
    <name type="scientific">Nocardioides massiliensis</name>
    <dbReference type="NCBI Taxonomy" id="1325935"/>
    <lineage>
        <taxon>Bacteria</taxon>
        <taxon>Bacillati</taxon>
        <taxon>Actinomycetota</taxon>
        <taxon>Actinomycetes</taxon>
        <taxon>Propionibacteriales</taxon>
        <taxon>Nocardioidaceae</taxon>
        <taxon>Nocardioides</taxon>
    </lineage>
</organism>
<accession>A0ABT9NSS9</accession>
<sequence length="221" mass="21993">MSAPATPAVPDRRSFGPALLAGLGGGTLATLAATRTWVTATGEAGGVDVAAEVSGTSAAPLPWALALVALASWGAILALRGRARVVVAALGALAAVGGLVAAGLALGETDERAVDAVIDRGALAETAETSLTAWPWVTIVALVVTAAAGVVAVRRSPQWPAMGARYDAPADAAGAATTAELADDAGARELWDALDRGLDPTDPPDPTRDTPTEGHPRSPLD</sequence>
<keyword evidence="2" id="KW-1133">Transmembrane helix</keyword>
<keyword evidence="2" id="KW-0812">Transmembrane</keyword>
<evidence type="ECO:0000256" key="1">
    <source>
        <dbReference type="SAM" id="MobiDB-lite"/>
    </source>
</evidence>
<comment type="caution">
    <text evidence="3">The sequence shown here is derived from an EMBL/GenBank/DDBJ whole genome shotgun (WGS) entry which is preliminary data.</text>
</comment>
<feature type="transmembrane region" description="Helical" evidence="2">
    <location>
        <begin position="61"/>
        <end position="79"/>
    </location>
</feature>
<proteinExistence type="predicted"/>
<dbReference type="Pfam" id="PF09534">
    <property type="entry name" value="Trp_oprn_chp"/>
    <property type="match status" value="1"/>
</dbReference>
<dbReference type="EMBL" id="JAUSQM010000001">
    <property type="protein sequence ID" value="MDP9823479.1"/>
    <property type="molecule type" value="Genomic_DNA"/>
</dbReference>
<gene>
    <name evidence="3" type="ORF">J2S59_003288</name>
</gene>
<evidence type="ECO:0000313" key="4">
    <source>
        <dbReference type="Proteomes" id="UP001240447"/>
    </source>
</evidence>
<dbReference type="Proteomes" id="UP001240447">
    <property type="component" value="Unassembled WGS sequence"/>
</dbReference>
<evidence type="ECO:0000313" key="3">
    <source>
        <dbReference type="EMBL" id="MDP9823479.1"/>
    </source>
</evidence>
<dbReference type="InterPro" id="IPR019051">
    <property type="entry name" value="Trp_biosyn_TM_oprn/chp"/>
</dbReference>
<protein>
    <submittedName>
        <fullName evidence="3">Membrane protein (TIGR02234 family)</fullName>
    </submittedName>
</protein>
<feature type="region of interest" description="Disordered" evidence="1">
    <location>
        <begin position="192"/>
        <end position="221"/>
    </location>
</feature>
<reference evidence="3 4" key="1">
    <citation type="submission" date="2023-07" db="EMBL/GenBank/DDBJ databases">
        <title>Sequencing the genomes of 1000 actinobacteria strains.</title>
        <authorList>
            <person name="Klenk H.-P."/>
        </authorList>
    </citation>
    <scope>NUCLEOTIDE SEQUENCE [LARGE SCALE GENOMIC DNA]</scope>
    <source>
        <strain evidence="3 4">GD13</strain>
    </source>
</reference>
<evidence type="ECO:0000256" key="2">
    <source>
        <dbReference type="SAM" id="Phobius"/>
    </source>
</evidence>